<dbReference type="Proteomes" id="UP000292082">
    <property type="component" value="Unassembled WGS sequence"/>
</dbReference>
<name>A0A4V6MVU3_9APHY</name>
<keyword evidence="3" id="KW-1185">Reference proteome</keyword>
<dbReference type="EMBL" id="ML145142">
    <property type="protein sequence ID" value="TBU57057.1"/>
    <property type="molecule type" value="Genomic_DNA"/>
</dbReference>
<sequence>MSEHSEKHINAGIAAIRDQTISPEQAADVIAEQCRQALESAPTNDRVTQQGDTPWLENFLWVFWSKLVELAQEDSSVHDRTAHVLAALKAKGSEGCEGWRVWGSQTSWAELPLLGPVSREEMNGPQQWFKLRGTGSLDLSAPKAQGLLAGDDPTDDDPETREVIKARQKWLNLNAFLAQLWALGVVDEAFFGICSMAAGLEPLTLSSTRRPTREQAGVFDGPQELQIEVASVWLRIAGARMYACREILGPKGDPDWDARRGCPGRSGGTWDGVDGYHPDRWRYWKGILQEVAKGEWRMNVIKAAQAAVDAMNQFEREAASA</sequence>
<dbReference type="AlphaFoldDB" id="A0A4V6MVU3"/>
<protein>
    <submittedName>
        <fullName evidence="1">Uncharacterized protein</fullName>
    </submittedName>
</protein>
<dbReference type="Pfam" id="PF12311">
    <property type="entry name" value="DUF3632"/>
    <property type="match status" value="1"/>
</dbReference>
<dbReference type="PANTHER" id="PTHR38797:SF4">
    <property type="entry name" value="NUCLEAR PORE COMPLEX PROTEIN NUP85"/>
    <property type="match status" value="1"/>
</dbReference>
<dbReference type="OrthoDB" id="3350591at2759"/>
<proteinExistence type="predicted"/>
<dbReference type="PANTHER" id="PTHR38797">
    <property type="entry name" value="NUCLEAR PORE COMPLEX PROTEIN NUP85-RELATED"/>
    <property type="match status" value="1"/>
</dbReference>
<dbReference type="InterPro" id="IPR022085">
    <property type="entry name" value="OpdG"/>
</dbReference>
<evidence type="ECO:0000313" key="3">
    <source>
        <dbReference type="Proteomes" id="UP000292082"/>
    </source>
</evidence>
<reference evidence="1 3" key="1">
    <citation type="submission" date="2019-01" db="EMBL/GenBank/DDBJ databases">
        <title>Draft genome sequences of three monokaryotic isolates of the white-rot basidiomycete fungus Dichomitus squalens.</title>
        <authorList>
            <consortium name="DOE Joint Genome Institute"/>
            <person name="Lopez S.C."/>
            <person name="Andreopoulos B."/>
            <person name="Pangilinan J."/>
            <person name="Lipzen A."/>
            <person name="Riley R."/>
            <person name="Ahrendt S."/>
            <person name="Ng V."/>
            <person name="Barry K."/>
            <person name="Daum C."/>
            <person name="Grigoriev I.V."/>
            <person name="Hilden K.S."/>
            <person name="Makela M.R."/>
            <person name="de Vries R.P."/>
        </authorList>
    </citation>
    <scope>NUCLEOTIDE SEQUENCE [LARGE SCALE GENOMIC DNA]</scope>
    <source>
        <strain evidence="2 3">CBS 464.89</strain>
        <strain evidence="1">OM18370.1</strain>
    </source>
</reference>
<dbReference type="STRING" id="114155.A0A4V6MVU3"/>
<dbReference type="InterPro" id="IPR053204">
    <property type="entry name" value="Oxopyrrolidines_Biosynth-assoc"/>
</dbReference>
<evidence type="ECO:0000313" key="2">
    <source>
        <dbReference type="EMBL" id="TBU57057.1"/>
    </source>
</evidence>
<gene>
    <name evidence="2" type="ORF">BD310DRAFT_930239</name>
    <name evidence="1" type="ORF">BD311DRAFT_765810</name>
</gene>
<organism evidence="1">
    <name type="scientific">Dichomitus squalens</name>
    <dbReference type="NCBI Taxonomy" id="114155"/>
    <lineage>
        <taxon>Eukaryota</taxon>
        <taxon>Fungi</taxon>
        <taxon>Dikarya</taxon>
        <taxon>Basidiomycota</taxon>
        <taxon>Agaricomycotina</taxon>
        <taxon>Agaricomycetes</taxon>
        <taxon>Polyporales</taxon>
        <taxon>Polyporaceae</taxon>
        <taxon>Dichomitus</taxon>
    </lineage>
</organism>
<accession>A0A4V6MVU3</accession>
<evidence type="ECO:0000313" key="1">
    <source>
        <dbReference type="EMBL" id="TBU24803.1"/>
    </source>
</evidence>
<dbReference type="EMBL" id="ML143472">
    <property type="protein sequence ID" value="TBU24803.1"/>
    <property type="molecule type" value="Genomic_DNA"/>
</dbReference>
<dbReference type="Proteomes" id="UP000292957">
    <property type="component" value="Unassembled WGS sequence"/>
</dbReference>